<evidence type="ECO:0000313" key="10">
    <source>
        <dbReference type="Proteomes" id="UP001500016"/>
    </source>
</evidence>
<dbReference type="InterPro" id="IPR045175">
    <property type="entry name" value="M28_fam"/>
</dbReference>
<dbReference type="PANTHER" id="PTHR12147:SF26">
    <property type="entry name" value="PEPTIDASE M28 DOMAIN-CONTAINING PROTEIN"/>
    <property type="match status" value="1"/>
</dbReference>
<evidence type="ECO:0000259" key="8">
    <source>
        <dbReference type="Pfam" id="PF04389"/>
    </source>
</evidence>
<dbReference type="CDD" id="cd03876">
    <property type="entry name" value="M28_SGAP_like"/>
    <property type="match status" value="1"/>
</dbReference>
<protein>
    <submittedName>
        <fullName evidence="9">M28 family metallopeptidase</fullName>
    </submittedName>
</protein>
<dbReference type="SUPFAM" id="SSF53187">
    <property type="entry name" value="Zn-dependent exopeptidases"/>
    <property type="match status" value="1"/>
</dbReference>
<comment type="similarity">
    <text evidence="1">Belongs to the peptidase M28 family. M28A subfamily.</text>
</comment>
<comment type="caution">
    <text evidence="9">The sequence shown here is derived from an EMBL/GenBank/DDBJ whole genome shotgun (WGS) entry which is preliminary data.</text>
</comment>
<evidence type="ECO:0000256" key="7">
    <source>
        <dbReference type="SAM" id="SignalP"/>
    </source>
</evidence>
<sequence length="331" mass="35180">MIPRNLRGHRPAHGRRSLRRAVVAALASTALAVTLLGTAGAQASDATAERARLAAPDIPVANVQQHLKELQAAANANGGNRAFGRTGYRASLNYIKGRLDQAGFQTRIHQFSYGGRTGYNLIADWPKGGSSGQTLMAGSHLDSVSRGPGINDNGSGSAGILEVALAVAKADLQPADHLRFGWWDAEELGLIGSQRYVASLPQSELSRISAYVNFDMIGSPNPGYFVYQDDPSISRVFVDWYRSKGIETEYTSVGGRSDHASFANRGVTVGGTFSGAEGIKSSAQARKWGGTAGQAFDRCYHASCDTTANINERALDLNTDAIAHALWTLSA</sequence>
<evidence type="ECO:0000313" key="9">
    <source>
        <dbReference type="EMBL" id="GAA2067648.1"/>
    </source>
</evidence>
<reference evidence="10" key="1">
    <citation type="journal article" date="2019" name="Int. J. Syst. Evol. Microbiol.">
        <title>The Global Catalogue of Microorganisms (GCM) 10K type strain sequencing project: providing services to taxonomists for standard genome sequencing and annotation.</title>
        <authorList>
            <consortium name="The Broad Institute Genomics Platform"/>
            <consortium name="The Broad Institute Genome Sequencing Center for Infectious Disease"/>
            <person name="Wu L."/>
            <person name="Ma J."/>
        </authorList>
    </citation>
    <scope>NUCLEOTIDE SEQUENCE [LARGE SCALE GENOMIC DNA]</scope>
    <source>
        <strain evidence="10">JCM 15478</strain>
    </source>
</reference>
<feature type="domain" description="Peptidase M28" evidence="8">
    <location>
        <begin position="120"/>
        <end position="325"/>
    </location>
</feature>
<keyword evidence="5" id="KW-0378">Hydrolase</keyword>
<keyword evidence="3" id="KW-0479">Metal-binding</keyword>
<evidence type="ECO:0000256" key="5">
    <source>
        <dbReference type="ARBA" id="ARBA00022801"/>
    </source>
</evidence>
<keyword evidence="2" id="KW-0645">Protease</keyword>
<dbReference type="Proteomes" id="UP001500016">
    <property type="component" value="Unassembled WGS sequence"/>
</dbReference>
<dbReference type="InterPro" id="IPR007484">
    <property type="entry name" value="Peptidase_M28"/>
</dbReference>
<dbReference type="RefSeq" id="WP_344525335.1">
    <property type="nucleotide sequence ID" value="NZ_BAAAPE010000002.1"/>
</dbReference>
<feature type="chain" id="PRO_5046806387" evidence="7">
    <location>
        <begin position="33"/>
        <end position="331"/>
    </location>
</feature>
<keyword evidence="6" id="KW-0862">Zinc</keyword>
<dbReference type="Pfam" id="PF04389">
    <property type="entry name" value="Peptidase_M28"/>
    <property type="match status" value="1"/>
</dbReference>
<evidence type="ECO:0000256" key="4">
    <source>
        <dbReference type="ARBA" id="ARBA00022729"/>
    </source>
</evidence>
<evidence type="ECO:0000256" key="2">
    <source>
        <dbReference type="ARBA" id="ARBA00022670"/>
    </source>
</evidence>
<dbReference type="InterPro" id="IPR041756">
    <property type="entry name" value="M28_SGAP-like"/>
</dbReference>
<accession>A0ABP5H7W7</accession>
<evidence type="ECO:0000256" key="1">
    <source>
        <dbReference type="ARBA" id="ARBA00005957"/>
    </source>
</evidence>
<proteinExistence type="inferred from homology"/>
<evidence type="ECO:0000256" key="3">
    <source>
        <dbReference type="ARBA" id="ARBA00022723"/>
    </source>
</evidence>
<dbReference type="EMBL" id="BAAAPE010000002">
    <property type="protein sequence ID" value="GAA2067648.1"/>
    <property type="molecule type" value="Genomic_DNA"/>
</dbReference>
<feature type="signal peptide" evidence="7">
    <location>
        <begin position="1"/>
        <end position="32"/>
    </location>
</feature>
<dbReference type="PANTHER" id="PTHR12147">
    <property type="entry name" value="METALLOPEPTIDASE M28 FAMILY MEMBER"/>
    <property type="match status" value="1"/>
</dbReference>
<keyword evidence="10" id="KW-1185">Reference proteome</keyword>
<gene>
    <name evidence="9" type="ORF">GCM10009801_15190</name>
</gene>
<name>A0ABP5H7W7_9ACTN</name>
<keyword evidence="4 7" id="KW-0732">Signal</keyword>
<organism evidence="9 10">
    <name type="scientific">Streptomyces albiaxialis</name>
    <dbReference type="NCBI Taxonomy" id="329523"/>
    <lineage>
        <taxon>Bacteria</taxon>
        <taxon>Bacillati</taxon>
        <taxon>Actinomycetota</taxon>
        <taxon>Actinomycetes</taxon>
        <taxon>Kitasatosporales</taxon>
        <taxon>Streptomycetaceae</taxon>
        <taxon>Streptomyces</taxon>
    </lineage>
</organism>
<evidence type="ECO:0000256" key="6">
    <source>
        <dbReference type="ARBA" id="ARBA00022833"/>
    </source>
</evidence>
<dbReference type="Gene3D" id="3.40.630.10">
    <property type="entry name" value="Zn peptidases"/>
    <property type="match status" value="1"/>
</dbReference>